<dbReference type="InterPro" id="IPR001452">
    <property type="entry name" value="SH3_domain"/>
</dbReference>
<feature type="domain" description="SH3" evidence="4">
    <location>
        <begin position="180"/>
        <end position="241"/>
    </location>
</feature>
<evidence type="ECO:0000256" key="1">
    <source>
        <dbReference type="ARBA" id="ARBA00022443"/>
    </source>
</evidence>
<accession>A0A507DPA5</accession>
<feature type="domain" description="SH3" evidence="4">
    <location>
        <begin position="71"/>
        <end position="132"/>
    </location>
</feature>
<dbReference type="Gene3D" id="2.30.30.40">
    <property type="entry name" value="SH3 Domains"/>
    <property type="match status" value="2"/>
</dbReference>
<dbReference type="Proteomes" id="UP000320333">
    <property type="component" value="Unassembled WGS sequence"/>
</dbReference>
<dbReference type="STRING" id="246404.A0A507DPA5"/>
<proteinExistence type="predicted"/>
<keyword evidence="1 3" id="KW-0728">SH3 domain</keyword>
<dbReference type="PROSITE" id="PS50002">
    <property type="entry name" value="SH3"/>
    <property type="match status" value="2"/>
</dbReference>
<protein>
    <recommendedName>
        <fullName evidence="4">SH3 domain-containing protein</fullName>
    </recommendedName>
</protein>
<dbReference type="SUPFAM" id="SSF50044">
    <property type="entry name" value="SH3-domain"/>
    <property type="match status" value="2"/>
</dbReference>
<dbReference type="Pfam" id="PF14604">
    <property type="entry name" value="SH3_9"/>
    <property type="match status" value="1"/>
</dbReference>
<feature type="non-terminal residue" evidence="5">
    <location>
        <position position="1"/>
    </location>
</feature>
<organism evidence="5 6">
    <name type="scientific">Chytriomyces confervae</name>
    <dbReference type="NCBI Taxonomy" id="246404"/>
    <lineage>
        <taxon>Eukaryota</taxon>
        <taxon>Fungi</taxon>
        <taxon>Fungi incertae sedis</taxon>
        <taxon>Chytridiomycota</taxon>
        <taxon>Chytridiomycota incertae sedis</taxon>
        <taxon>Chytridiomycetes</taxon>
        <taxon>Chytridiales</taxon>
        <taxon>Chytriomycetaceae</taxon>
        <taxon>Chytriomyces</taxon>
    </lineage>
</organism>
<dbReference type="SMART" id="SM00326">
    <property type="entry name" value="SH3"/>
    <property type="match status" value="2"/>
</dbReference>
<dbReference type="OrthoDB" id="2133116at2759"/>
<comment type="caution">
    <text evidence="5">The sequence shown here is derived from an EMBL/GenBank/DDBJ whole genome shotgun (WGS) entry which is preliminary data.</text>
</comment>
<evidence type="ECO:0000259" key="4">
    <source>
        <dbReference type="PROSITE" id="PS50002"/>
    </source>
</evidence>
<name>A0A507DPA5_9FUNG</name>
<evidence type="ECO:0000256" key="2">
    <source>
        <dbReference type="ARBA" id="ARBA00022737"/>
    </source>
</evidence>
<gene>
    <name evidence="5" type="ORF">CcCBS67573_g09821</name>
</gene>
<dbReference type="Pfam" id="PF00018">
    <property type="entry name" value="SH3_1"/>
    <property type="match status" value="1"/>
</dbReference>
<evidence type="ECO:0000256" key="3">
    <source>
        <dbReference type="PROSITE-ProRule" id="PRU00192"/>
    </source>
</evidence>
<dbReference type="InterPro" id="IPR036028">
    <property type="entry name" value="SH3-like_dom_sf"/>
</dbReference>
<evidence type="ECO:0000313" key="6">
    <source>
        <dbReference type="Proteomes" id="UP000320333"/>
    </source>
</evidence>
<dbReference type="PANTHER" id="PTHR46218">
    <property type="entry name" value="LASP"/>
    <property type="match status" value="1"/>
</dbReference>
<dbReference type="AlphaFoldDB" id="A0A507DPA5"/>
<keyword evidence="2" id="KW-0677">Repeat</keyword>
<dbReference type="InterPro" id="IPR051759">
    <property type="entry name" value="LIM-SH3_domain_protein"/>
</dbReference>
<keyword evidence="6" id="KW-1185">Reference proteome</keyword>
<dbReference type="EMBL" id="QEAP01001011">
    <property type="protein sequence ID" value="TPX52708.1"/>
    <property type="molecule type" value="Genomic_DNA"/>
</dbReference>
<dbReference type="CDD" id="cd00174">
    <property type="entry name" value="SH3"/>
    <property type="match status" value="1"/>
</dbReference>
<sequence>FVEISIDGWGTGLNLSTNLQGLLPLDCLSGFDGSVQKDEKGKKKNKQRMSSIYGDSVYGTDSVYQSNDDSAPSKSQIAVYDFTPSANDEVELRVGDMVELETSYDDGWAFGKNVTTGQSGLFPLDCLPGAEVKVDEKGQKKNKQRTSSIYGTAGNNNLESLYGAESVYGNGAGPTAPSSVSTGTQVAVYDYAPTQSDELKVTVGDKIQVITAYDDGWAVGKNLSTKKEGLFPLDCLPVAKGGGGTGGQKSQQRVSSLYGGNTDSYYDYGGGANGKY</sequence>
<dbReference type="PANTHER" id="PTHR46218:SF4">
    <property type="entry name" value="LIM AND SH3 DOMAIN PROTEIN LASP"/>
    <property type="match status" value="1"/>
</dbReference>
<evidence type="ECO:0000313" key="5">
    <source>
        <dbReference type="EMBL" id="TPX52708.1"/>
    </source>
</evidence>
<reference evidence="5 6" key="1">
    <citation type="journal article" date="2019" name="Sci. Rep.">
        <title>Comparative genomics of chytrid fungi reveal insights into the obligate biotrophic and pathogenic lifestyle of Synchytrium endobioticum.</title>
        <authorList>
            <person name="van de Vossenberg B.T.L.H."/>
            <person name="Warris S."/>
            <person name="Nguyen H.D.T."/>
            <person name="van Gent-Pelzer M.P.E."/>
            <person name="Joly D.L."/>
            <person name="van de Geest H.C."/>
            <person name="Bonants P.J.M."/>
            <person name="Smith D.S."/>
            <person name="Levesque C.A."/>
            <person name="van der Lee T.A.J."/>
        </authorList>
    </citation>
    <scope>NUCLEOTIDE SEQUENCE [LARGE SCALE GENOMIC DNA]</scope>
    <source>
        <strain evidence="5 6">CBS 675.73</strain>
    </source>
</reference>